<dbReference type="AlphaFoldDB" id="A0A414JJI9"/>
<name>A0A414JJI9_BACUN</name>
<sequence length="67" mass="7452">MDSPLQGQPSQTVVQIIHIGNVIQIGSARAVKHPESTDVVLHDLHHLIDLKNYPNIQDIAYLMLDSN</sequence>
<protein>
    <submittedName>
        <fullName evidence="1">Uncharacterized protein</fullName>
    </submittedName>
</protein>
<dbReference type="EMBL" id="QSKL01000044">
    <property type="protein sequence ID" value="RHE54765.1"/>
    <property type="molecule type" value="Genomic_DNA"/>
</dbReference>
<accession>A0A414JJI9</accession>
<evidence type="ECO:0000313" key="2">
    <source>
        <dbReference type="Proteomes" id="UP000284640"/>
    </source>
</evidence>
<evidence type="ECO:0000313" key="1">
    <source>
        <dbReference type="EMBL" id="RHE54765.1"/>
    </source>
</evidence>
<reference evidence="1 2" key="1">
    <citation type="submission" date="2018-08" db="EMBL/GenBank/DDBJ databases">
        <title>A genome reference for cultivated species of the human gut microbiota.</title>
        <authorList>
            <person name="Zou Y."/>
            <person name="Xue W."/>
            <person name="Luo G."/>
        </authorList>
    </citation>
    <scope>NUCLEOTIDE SEQUENCE [LARGE SCALE GENOMIC DNA]</scope>
    <source>
        <strain evidence="1 2">AM27-46</strain>
    </source>
</reference>
<gene>
    <name evidence="1" type="ORF">DW729_19815</name>
</gene>
<organism evidence="1 2">
    <name type="scientific">Bacteroides uniformis</name>
    <dbReference type="NCBI Taxonomy" id="820"/>
    <lineage>
        <taxon>Bacteria</taxon>
        <taxon>Pseudomonadati</taxon>
        <taxon>Bacteroidota</taxon>
        <taxon>Bacteroidia</taxon>
        <taxon>Bacteroidales</taxon>
        <taxon>Bacteroidaceae</taxon>
        <taxon>Bacteroides</taxon>
    </lineage>
</organism>
<dbReference type="Proteomes" id="UP000284640">
    <property type="component" value="Unassembled WGS sequence"/>
</dbReference>
<comment type="caution">
    <text evidence="1">The sequence shown here is derived from an EMBL/GenBank/DDBJ whole genome shotgun (WGS) entry which is preliminary data.</text>
</comment>
<proteinExistence type="predicted"/>